<dbReference type="STRING" id="438753.AZC_4159"/>
<dbReference type="RefSeq" id="WP_012172679.1">
    <property type="nucleotide sequence ID" value="NC_009937.1"/>
</dbReference>
<name>A8HSA3_AZOC5</name>
<dbReference type="AlphaFoldDB" id="A8HSA3"/>
<dbReference type="Pfam" id="PF06912">
    <property type="entry name" value="DUF1275"/>
    <property type="match status" value="1"/>
</dbReference>
<proteinExistence type="predicted"/>
<dbReference type="EMBL" id="AP009384">
    <property type="protein sequence ID" value="BAF90157.1"/>
    <property type="molecule type" value="Genomic_DNA"/>
</dbReference>
<gene>
    <name evidence="2" type="ordered locus">AZC_4159</name>
</gene>
<feature type="transmembrane region" description="Helical" evidence="1">
    <location>
        <begin position="152"/>
        <end position="170"/>
    </location>
</feature>
<reference evidence="2 3" key="4">
    <citation type="journal article" date="2009" name="Appl. Environ. Microbiol.">
        <title>Comparative genome-wide transcriptional profiling of Azorhizobium caulinodans ORS571 grown under free-living and symbiotic conditions.</title>
        <authorList>
            <person name="Tsukada S."/>
            <person name="Aono T."/>
            <person name="Akiba N."/>
            <person name="Lee KB."/>
            <person name="Liu CT."/>
            <person name="Toyazaki H."/>
            <person name="Oyaizu H."/>
        </authorList>
    </citation>
    <scope>NUCLEOTIDE SEQUENCE [LARGE SCALE GENOMIC DNA]</scope>
    <source>
        <strain evidence="3">ATCC 43989 / DSM 5975 / JCM 20966 / LMG 6465 / NBRC 14845 / NCIMB 13405 / ORS 571</strain>
    </source>
</reference>
<feature type="transmembrane region" description="Helical" evidence="1">
    <location>
        <begin position="104"/>
        <end position="132"/>
    </location>
</feature>
<sequence>MATQAESGAGAAEKSRSACRHPLLFAVVMTAVAGYVDAVGFSQADKLYLSFMSGNSTRLGSALAQGDFSVLLLAGLVVLCFVGGAALGTLIMETVSRHRMVWVLVAEILLFATALALVLTGWGRLPLFLIAATMGMQNTAHQVVDGADIGKSFVTGTLFSFGQSLVRALLGRASARECADYALSWVAFICGVALGAVVVSGFGLVEAIAAVLAVLTLTAAGLRAGWL</sequence>
<feature type="transmembrane region" description="Helical" evidence="1">
    <location>
        <begin position="208"/>
        <end position="226"/>
    </location>
</feature>
<keyword evidence="1" id="KW-0472">Membrane</keyword>
<keyword evidence="3" id="KW-1185">Reference proteome</keyword>
<reference evidence="2 3" key="6">
    <citation type="journal article" date="2011" name="Appl. Environ. Microbiol.">
        <title>Involvement of the azorhizobial chromosome partition gene (parA) in the onset of bacteroid differentiation during Sesbania rostrata stem nodule development.</title>
        <authorList>
            <person name="Liu CT."/>
            <person name="Lee KB."/>
            <person name="Wang YS."/>
            <person name="Peng MH."/>
            <person name="Lee KT."/>
            <person name="Suzuki S."/>
            <person name="Suzuki T."/>
            <person name="Oyaizu H."/>
        </authorList>
    </citation>
    <scope>NUCLEOTIDE SEQUENCE [LARGE SCALE GENOMIC DNA]</scope>
    <source>
        <strain evidence="3">ATCC 43989 / DSM 5975 / JCM 20966 / LMG 6465 / NBRC 14845 / NCIMB 13405 / ORS 571</strain>
    </source>
</reference>
<feature type="transmembrane region" description="Helical" evidence="1">
    <location>
        <begin position="182"/>
        <end position="202"/>
    </location>
</feature>
<evidence type="ECO:0000256" key="1">
    <source>
        <dbReference type="SAM" id="Phobius"/>
    </source>
</evidence>
<accession>A8HSA3</accession>
<reference evidence="2 3" key="1">
    <citation type="journal article" date="2007" name="Appl. Environ. Microbiol.">
        <title>Rhizobial factors required for stem nodule maturation and maintenance in Sesbania rostrata-Azorhizobium caulinodans ORS571 symbiosis.</title>
        <authorList>
            <person name="Suzuki S."/>
            <person name="Aono T."/>
            <person name="Lee KB."/>
            <person name="Suzuki T."/>
            <person name="Liu CT."/>
            <person name="Miwa H."/>
            <person name="Wakao S."/>
            <person name="Iki T."/>
            <person name="Oyaizu H."/>
        </authorList>
    </citation>
    <scope>NUCLEOTIDE SEQUENCE [LARGE SCALE GENOMIC DNA]</scope>
    <source>
        <strain evidence="3">ATCC 43989 / DSM 5975 / JCM 20966 / LMG 6465 / NBRC 14845 / NCIMB 13405 / ORS 571</strain>
    </source>
</reference>
<feature type="transmembrane region" description="Helical" evidence="1">
    <location>
        <begin position="68"/>
        <end position="92"/>
    </location>
</feature>
<reference evidence="3" key="2">
    <citation type="submission" date="2007-04" db="EMBL/GenBank/DDBJ databases">
        <title>Complete genome sequence of the nitrogen-fixing bacterium Azorhizobium caulinodans ORS571.</title>
        <authorList>
            <person name="Lee K.B."/>
            <person name="Backer P.D."/>
            <person name="Aono T."/>
            <person name="Liu C.T."/>
            <person name="Suzuki S."/>
            <person name="Suzuki T."/>
            <person name="Kaneko T."/>
            <person name="Yamada M."/>
            <person name="Tabata S."/>
            <person name="Kupfer D.M."/>
            <person name="Najar F.Z."/>
            <person name="Wiley G.B."/>
            <person name="Roe B."/>
            <person name="Binnewies T."/>
            <person name="Ussery D."/>
            <person name="Vereecke D."/>
            <person name="Gevers D."/>
            <person name="Holsters M."/>
            <person name="Oyaizu H."/>
        </authorList>
    </citation>
    <scope>NUCLEOTIDE SEQUENCE [LARGE SCALE GENOMIC DNA]</scope>
    <source>
        <strain evidence="3">ATCC 43989 / DSM 5975 / JCM 20966 / LMG 6465 / NBRC 14845 / NCIMB 13405 / ORS 571</strain>
    </source>
</reference>
<dbReference type="PANTHER" id="PTHR37314:SF4">
    <property type="entry name" value="UPF0700 TRANSMEMBRANE PROTEIN YOAK"/>
    <property type="match status" value="1"/>
</dbReference>
<evidence type="ECO:0000313" key="2">
    <source>
        <dbReference type="EMBL" id="BAF90157.1"/>
    </source>
</evidence>
<evidence type="ECO:0008006" key="4">
    <source>
        <dbReference type="Google" id="ProtNLM"/>
    </source>
</evidence>
<dbReference type="Proteomes" id="UP000000270">
    <property type="component" value="Chromosome"/>
</dbReference>
<dbReference type="PANTHER" id="PTHR37314">
    <property type="entry name" value="SLR0142 PROTEIN"/>
    <property type="match status" value="1"/>
</dbReference>
<reference evidence="2 3" key="5">
    <citation type="journal article" date="2010" name="Appl. Environ. Microbiol.">
        <title>phrR-like gene praR of Azorhizobium caulinodans ORS571 is essential for symbiosis with Sesbania rostrata and is involved in expression of reb genes.</title>
        <authorList>
            <person name="Akiba N."/>
            <person name="Aono T."/>
            <person name="Toyazaki H."/>
            <person name="Sato S."/>
            <person name="Oyaizu H."/>
        </authorList>
    </citation>
    <scope>NUCLEOTIDE SEQUENCE [LARGE SCALE GENOMIC DNA]</scope>
    <source>
        <strain evidence="3">ATCC 43989 / DSM 5975 / JCM 20966 / LMG 6465 / NBRC 14845 / NCIMB 13405 / ORS 571</strain>
    </source>
</reference>
<organism evidence="2 3">
    <name type="scientific">Azorhizobium caulinodans (strain ATCC 43989 / DSM 5975 / JCM 20966 / LMG 6465 / NBRC 14845 / NCIMB 13405 / ORS 571)</name>
    <dbReference type="NCBI Taxonomy" id="438753"/>
    <lineage>
        <taxon>Bacteria</taxon>
        <taxon>Pseudomonadati</taxon>
        <taxon>Pseudomonadota</taxon>
        <taxon>Alphaproteobacteria</taxon>
        <taxon>Hyphomicrobiales</taxon>
        <taxon>Xanthobacteraceae</taxon>
        <taxon>Azorhizobium</taxon>
    </lineage>
</organism>
<feature type="transmembrane region" description="Helical" evidence="1">
    <location>
        <begin position="23"/>
        <end position="44"/>
    </location>
</feature>
<reference evidence="2 3" key="3">
    <citation type="journal article" date="2008" name="BMC Genomics">
        <title>The genome of the versatile nitrogen fixer Azorhizobium caulinodans ORS571.</title>
        <authorList>
            <person name="Lee KB."/>
            <person name="Backer P.D."/>
            <person name="Aono T."/>
            <person name="Liu CT."/>
            <person name="Suzuki S."/>
            <person name="Suzuki T."/>
            <person name="Kaneko T."/>
            <person name="Yamada M."/>
            <person name="Tabata S."/>
            <person name="Kupfer D.M."/>
            <person name="Najar F.Z."/>
            <person name="Wiley G.B."/>
            <person name="Roe B."/>
            <person name="Binnewies T.T."/>
            <person name="Ussery D.W."/>
            <person name="D'Haeze W."/>
            <person name="Herder J.D."/>
            <person name="Gevers D."/>
            <person name="Vereecke D."/>
            <person name="Holsters M."/>
            <person name="Oyaizu H."/>
        </authorList>
    </citation>
    <scope>NUCLEOTIDE SEQUENCE [LARGE SCALE GENOMIC DNA]</scope>
    <source>
        <strain evidence="3">ATCC 43989 / DSM 5975 / JCM 20966 / LMG 6465 / NBRC 14845 / NCIMB 13405 / ORS 571</strain>
    </source>
</reference>
<keyword evidence="1" id="KW-0812">Transmembrane</keyword>
<dbReference type="HOGENOM" id="CLU_090911_1_0_5"/>
<dbReference type="InterPro" id="IPR010699">
    <property type="entry name" value="DUF1275"/>
</dbReference>
<evidence type="ECO:0000313" key="3">
    <source>
        <dbReference type="Proteomes" id="UP000000270"/>
    </source>
</evidence>
<dbReference type="eggNOG" id="COG3619">
    <property type="taxonomic scope" value="Bacteria"/>
</dbReference>
<keyword evidence="1" id="KW-1133">Transmembrane helix</keyword>
<dbReference type="KEGG" id="azc:AZC_4159"/>
<protein>
    <recommendedName>
        <fullName evidence="4">DUF1275 domain-containing protein</fullName>
    </recommendedName>
</protein>